<reference evidence="3" key="1">
    <citation type="journal article" date="2019" name="Int. J. Syst. Evol. Microbiol.">
        <title>The Global Catalogue of Microorganisms (GCM) 10K type strain sequencing project: providing services to taxonomists for standard genome sequencing and annotation.</title>
        <authorList>
            <consortium name="The Broad Institute Genomics Platform"/>
            <consortium name="The Broad Institute Genome Sequencing Center for Infectious Disease"/>
            <person name="Wu L."/>
            <person name="Ma J."/>
        </authorList>
    </citation>
    <scope>NUCLEOTIDE SEQUENCE [LARGE SCALE GENOMIC DNA]</scope>
    <source>
        <strain evidence="3">KCTC 42443</strain>
    </source>
</reference>
<feature type="domain" description="Calcineurin-like phosphoesterase" evidence="1">
    <location>
        <begin position="1"/>
        <end position="174"/>
    </location>
</feature>
<proteinExistence type="predicted"/>
<evidence type="ECO:0000313" key="3">
    <source>
        <dbReference type="Proteomes" id="UP000609802"/>
    </source>
</evidence>
<dbReference type="Pfam" id="PF00149">
    <property type="entry name" value="Metallophos"/>
    <property type="match status" value="1"/>
</dbReference>
<dbReference type="RefSeq" id="WP_191286028.1">
    <property type="nucleotide sequence ID" value="NZ_BNCH01000003.1"/>
</dbReference>
<comment type="caution">
    <text evidence="2">The sequence shown here is derived from an EMBL/GenBank/DDBJ whole genome shotgun (WGS) entry which is preliminary data.</text>
</comment>
<gene>
    <name evidence="2" type="ORF">GCM10016455_16360</name>
</gene>
<dbReference type="PANTHER" id="PTHR12905">
    <property type="entry name" value="METALLOPHOSPHOESTERASE"/>
    <property type="match status" value="1"/>
</dbReference>
<dbReference type="SUPFAM" id="SSF56300">
    <property type="entry name" value="Metallo-dependent phosphatases"/>
    <property type="match status" value="1"/>
</dbReference>
<dbReference type="Proteomes" id="UP000609802">
    <property type="component" value="Unassembled WGS sequence"/>
</dbReference>
<dbReference type="Gene3D" id="3.60.21.10">
    <property type="match status" value="1"/>
</dbReference>
<organism evidence="2 3">
    <name type="scientific">Aliiroseovarius zhejiangensis</name>
    <dbReference type="NCBI Taxonomy" id="1632025"/>
    <lineage>
        <taxon>Bacteria</taxon>
        <taxon>Pseudomonadati</taxon>
        <taxon>Pseudomonadota</taxon>
        <taxon>Alphaproteobacteria</taxon>
        <taxon>Rhodobacterales</taxon>
        <taxon>Paracoccaceae</taxon>
        <taxon>Aliiroseovarius</taxon>
    </lineage>
</organism>
<evidence type="ECO:0000259" key="1">
    <source>
        <dbReference type="Pfam" id="PF00149"/>
    </source>
</evidence>
<name>A0ABQ3IWQ6_9RHOB</name>
<accession>A0ABQ3IWQ6</accession>
<dbReference type="InterPro" id="IPR051693">
    <property type="entry name" value="UPF0046_metallophosphoest"/>
</dbReference>
<keyword evidence="3" id="KW-1185">Reference proteome</keyword>
<sequence length="200" mass="21028">MKILAFSDLHLSKVAARKLLDAARQADLILGVGDYAHRREGLADFLAPFTTLGVPTVMVPGNNETEGELRAAVAGTDVTVLHGETIVIDGLTIAGIGAAIPPPPAIPWTSFDLTEGEAQAMLADIDRADILISHSPPKGIADQHGELGSLGSQAVLDAARRLSPQWLLCGHIHDAWGETGLIGDTQVLNLGPTPNWITLT</sequence>
<evidence type="ECO:0000313" key="2">
    <source>
        <dbReference type="EMBL" id="GHE96663.1"/>
    </source>
</evidence>
<dbReference type="PANTHER" id="PTHR12905:SF0">
    <property type="entry name" value="CALCINEURIN-LIKE PHOSPHOESTERASE DOMAIN-CONTAINING PROTEIN"/>
    <property type="match status" value="1"/>
</dbReference>
<dbReference type="EMBL" id="BNCH01000003">
    <property type="protein sequence ID" value="GHE96663.1"/>
    <property type="molecule type" value="Genomic_DNA"/>
</dbReference>
<dbReference type="InterPro" id="IPR029052">
    <property type="entry name" value="Metallo-depent_PP-like"/>
</dbReference>
<dbReference type="InterPro" id="IPR004843">
    <property type="entry name" value="Calcineurin-like_PHP"/>
</dbReference>
<protein>
    <submittedName>
        <fullName evidence="2">Serine/threonine protein phosphatase</fullName>
    </submittedName>
</protein>